<name>A0A9Q0JTT2_9MAGN</name>
<dbReference type="InterPro" id="IPR011042">
    <property type="entry name" value="6-blade_b-propeller_TolB-like"/>
</dbReference>
<gene>
    <name evidence="1" type="ORF">NE237_028388</name>
</gene>
<dbReference type="PANTHER" id="PTHR19328:SF13">
    <property type="entry name" value="HIPL1 PROTEIN"/>
    <property type="match status" value="1"/>
</dbReference>
<evidence type="ECO:0000313" key="1">
    <source>
        <dbReference type="EMBL" id="KAJ4951556.1"/>
    </source>
</evidence>
<keyword evidence="2" id="KW-1185">Reference proteome</keyword>
<accession>A0A9Q0JTT2</accession>
<reference evidence="1" key="1">
    <citation type="journal article" date="2023" name="Plant J.">
        <title>The genome of the king protea, Protea cynaroides.</title>
        <authorList>
            <person name="Chang J."/>
            <person name="Duong T.A."/>
            <person name="Schoeman C."/>
            <person name="Ma X."/>
            <person name="Roodt D."/>
            <person name="Barker N."/>
            <person name="Li Z."/>
            <person name="Van de Peer Y."/>
            <person name="Mizrachi E."/>
        </authorList>
    </citation>
    <scope>NUCLEOTIDE SEQUENCE</scope>
    <source>
        <tissue evidence="1">Young leaves</tissue>
    </source>
</reference>
<organism evidence="1 2">
    <name type="scientific">Protea cynaroides</name>
    <dbReference type="NCBI Taxonomy" id="273540"/>
    <lineage>
        <taxon>Eukaryota</taxon>
        <taxon>Viridiplantae</taxon>
        <taxon>Streptophyta</taxon>
        <taxon>Embryophyta</taxon>
        <taxon>Tracheophyta</taxon>
        <taxon>Spermatophyta</taxon>
        <taxon>Magnoliopsida</taxon>
        <taxon>Proteales</taxon>
        <taxon>Proteaceae</taxon>
        <taxon>Protea</taxon>
    </lineage>
</organism>
<dbReference type="AlphaFoldDB" id="A0A9Q0JTT2"/>
<dbReference type="SUPFAM" id="SSF50952">
    <property type="entry name" value="Soluble quinoprotein glucose dehydrogenase"/>
    <property type="match status" value="1"/>
</dbReference>
<proteinExistence type="predicted"/>
<comment type="caution">
    <text evidence="1">The sequence shown here is derived from an EMBL/GenBank/DDBJ whole genome shotgun (WGS) entry which is preliminary data.</text>
</comment>
<dbReference type="PANTHER" id="PTHR19328">
    <property type="entry name" value="HEDGEHOG-INTERACTING PROTEIN"/>
    <property type="match status" value="1"/>
</dbReference>
<sequence>MVGHPDGSNRVFISDREGRIRLATVPAVGSGGTLGPDKLSLFLDISDKVYVNYDLGLIGMAFHPNFMQNGCFFVSFNHDKIKWDGCSGKCSCNSDVNGDPSVFNSTFGLSPCQYYAVISEFTANETKSYSLVCFLTLVIFSLDLQMDIWYFMMGDGVGVGDPYNFSQNKKSLLGKIMRLDADDIPSATQINELGLWGNYSTPEGNPVSEDYGLWPEIWALGLKNPWHCDFDPKRPSYFLCADNGARFADFFSSTCLDMI</sequence>
<dbReference type="InterPro" id="IPR011041">
    <property type="entry name" value="Quinoprot_gluc/sorb_DH_b-prop"/>
</dbReference>
<dbReference type="Proteomes" id="UP001141806">
    <property type="component" value="Unassembled WGS sequence"/>
</dbReference>
<dbReference type="Gene3D" id="2.120.10.30">
    <property type="entry name" value="TolB, C-terminal domain"/>
    <property type="match status" value="2"/>
</dbReference>
<dbReference type="OrthoDB" id="10266706at2759"/>
<evidence type="ECO:0000313" key="2">
    <source>
        <dbReference type="Proteomes" id="UP001141806"/>
    </source>
</evidence>
<protein>
    <recommendedName>
        <fullName evidence="3">Glucose/Sorbosone dehydrogenase domain-containing protein</fullName>
    </recommendedName>
</protein>
<evidence type="ECO:0008006" key="3">
    <source>
        <dbReference type="Google" id="ProtNLM"/>
    </source>
</evidence>
<dbReference type="EMBL" id="JAMYWD010000012">
    <property type="protein sequence ID" value="KAJ4951556.1"/>
    <property type="molecule type" value="Genomic_DNA"/>
</dbReference>